<evidence type="ECO:0000313" key="2">
    <source>
        <dbReference type="Proteomes" id="UP001187315"/>
    </source>
</evidence>
<evidence type="ECO:0000313" key="1">
    <source>
        <dbReference type="EMBL" id="KAK2849955.1"/>
    </source>
</evidence>
<protein>
    <submittedName>
        <fullName evidence="1">Uncharacterized protein</fullName>
    </submittedName>
</protein>
<sequence>MLGINGVDLKSHIRTRSRFKNVLTHFESLPVAPNQQMLFMRVDSYQDLLLALENSSREVTRLGNFSSVG</sequence>
<keyword evidence="2" id="KW-1185">Reference proteome</keyword>
<comment type="caution">
    <text evidence="1">The sequence shown here is derived from an EMBL/GenBank/DDBJ whole genome shotgun (WGS) entry which is preliminary data.</text>
</comment>
<dbReference type="Proteomes" id="UP001187315">
    <property type="component" value="Unassembled WGS sequence"/>
</dbReference>
<reference evidence="1" key="1">
    <citation type="submission" date="2023-08" db="EMBL/GenBank/DDBJ databases">
        <title>Pelteobagrus vachellii genome.</title>
        <authorList>
            <person name="Liu H."/>
        </authorList>
    </citation>
    <scope>NUCLEOTIDE SEQUENCE</scope>
    <source>
        <strain evidence="1">PRFRI_2022a</strain>
        <tissue evidence="1">Muscle</tissue>
    </source>
</reference>
<name>A0AA88N256_TACVA</name>
<dbReference type="AlphaFoldDB" id="A0AA88N256"/>
<gene>
    <name evidence="1" type="ORF">Q7C36_008738</name>
</gene>
<accession>A0AA88N256</accession>
<dbReference type="EMBL" id="JAVHJS010000008">
    <property type="protein sequence ID" value="KAK2849955.1"/>
    <property type="molecule type" value="Genomic_DNA"/>
</dbReference>
<organism evidence="1 2">
    <name type="scientific">Tachysurus vachellii</name>
    <name type="common">Darkbarbel catfish</name>
    <name type="synonym">Pelteobagrus vachellii</name>
    <dbReference type="NCBI Taxonomy" id="175792"/>
    <lineage>
        <taxon>Eukaryota</taxon>
        <taxon>Metazoa</taxon>
        <taxon>Chordata</taxon>
        <taxon>Craniata</taxon>
        <taxon>Vertebrata</taxon>
        <taxon>Euteleostomi</taxon>
        <taxon>Actinopterygii</taxon>
        <taxon>Neopterygii</taxon>
        <taxon>Teleostei</taxon>
        <taxon>Ostariophysi</taxon>
        <taxon>Siluriformes</taxon>
        <taxon>Bagridae</taxon>
        <taxon>Tachysurus</taxon>
    </lineage>
</organism>
<proteinExistence type="predicted"/>